<dbReference type="SUPFAM" id="SSF57492">
    <property type="entry name" value="Trefoil"/>
    <property type="match status" value="2"/>
</dbReference>
<dbReference type="Pfam" id="PF13802">
    <property type="entry name" value="Gal_mutarotas_2"/>
    <property type="match status" value="1"/>
</dbReference>
<sequence length="1072" mass="122152">MLSSVDANLKDNDDPSCSHLWARHECGYLGINQELCLQRQCCWSPALAPVPWCFEKKNEEYACKAEVVTRRDCGWTGISAKECYDRNCCWDSTPNSLNSPFCFLRQQSCKGYAVDFSEQSKTGLILYLKLQGTCQRYGEDSPRLSVHVDFETEHRIRIRIIDPESNRYEIPSSVLPNPKLSAKLGFGYLENLAYRFDYTKNPFTFSVIRNETGEKIFDSNVMGMDTLVYESDYLEISTTLPEAPDDTHLYGLGEVATGFRRDTRGTRQAIWARDAATPLDENLYGSHPFHMEMRRSTSTTGTTVQPSVAAHGVFLRSSNGMDVILSPGKLTYKVIGGILDFSLFLGPSPTQVLDQYTELIGRPHMPPAWALGFHQSRYGYKNIEAVEDMIRRYHDENLPLDGIWLDIDYMEQYRDFTYDDLRFPKSRIKQLATDLANMKQNMILIVDPGIAVAPGYEPYETGMREKVFLMRSDHNGYPMQPAEGRVWPGQTYFPDFLNQNETWHYWEHHLSQMRKDLGENVYPWIDMNEPSSFCSGECTNAVNTRPESNMQHHEMQTRRIRYSINNAGREAPLDEHTLDQSTIHKNGIPFSNTHNLYGHLEAMATHQALSNIKPEQRPFILTRSSFAGTGVYAAHWTGDNWSEWNHLHLSISGTLSFGLFGIPFTGADICGFNGNTTEELCLRWHQLGALYPFSRNHNDIHAKDQEPYNWPQTVLPATRQALNIRYSLLPYFYTKFELAHRTGQPVWQPLFFEYPEDTLSWDIDRQFLLGDGIMVSPALNAGQIQVKAYFPGDGRWFDLWTHECLIEHERHHLGRLHRSSEHSDKDRLHRYRYLPANAKRDPIPMSLAGGHVVPIQKPRLTVAETRMQPISLIIGLDQDGNAKGEMFVDDGESASKVAPSVKISWEVRSGAILISHVVATPGAGQLRHGDRIDKVTILGLNFDRIGGEQENLPSEDLERLKTHIPTRHNKDNAKEPLMDTTSSRESQHLFNLNSFSMTLVPSVSQQYGRAKRKSIVRSLNVNGIEVPVSPVSLPKDSLKGLAWEVNEALGYMTLTGLNLSLIRPWAVRWTLE</sequence>
<feature type="domain" description="P-type" evidence="9">
    <location>
        <begin position="61"/>
        <end position="106"/>
    </location>
</feature>
<comment type="similarity">
    <text evidence="2 8">Belongs to the glycosyl hydrolase 31 family.</text>
</comment>
<dbReference type="GO" id="GO:0004553">
    <property type="term" value="F:hydrolase activity, hydrolyzing O-glycosyl compounds"/>
    <property type="evidence" value="ECO:0007669"/>
    <property type="project" value="InterPro"/>
</dbReference>
<dbReference type="Gene3D" id="4.10.110.10">
    <property type="entry name" value="Spasmolytic Protein, domain 1"/>
    <property type="match status" value="2"/>
</dbReference>
<dbReference type="InterPro" id="IPR048395">
    <property type="entry name" value="Glyco_hydro_31_C"/>
</dbReference>
<feature type="disulfide bond" evidence="7">
    <location>
        <begin position="26"/>
        <end position="41"/>
    </location>
</feature>
<dbReference type="GO" id="GO:0030246">
    <property type="term" value="F:carbohydrate binding"/>
    <property type="evidence" value="ECO:0007669"/>
    <property type="project" value="InterPro"/>
</dbReference>
<evidence type="ECO:0000259" key="9">
    <source>
        <dbReference type="PROSITE" id="PS51448"/>
    </source>
</evidence>
<evidence type="ECO:0000256" key="2">
    <source>
        <dbReference type="ARBA" id="ARBA00007806"/>
    </source>
</evidence>
<dbReference type="SUPFAM" id="SSF51011">
    <property type="entry name" value="Glycosyl hydrolase domain"/>
    <property type="match status" value="1"/>
</dbReference>
<dbReference type="InterPro" id="IPR000322">
    <property type="entry name" value="Glyco_hydro_31_TIM"/>
</dbReference>
<keyword evidence="4 7" id="KW-1015">Disulfide bond</keyword>
<dbReference type="CDD" id="cd06602">
    <property type="entry name" value="GH31_MGAM_SI_GAA"/>
    <property type="match status" value="1"/>
</dbReference>
<keyword evidence="8" id="KW-0378">Hydrolase</keyword>
<reference evidence="10" key="2">
    <citation type="journal article" date="2022" name="Microbiol. Resour. Announc.">
        <title>Whole-Genome Sequence of Entomortierella parvispora E1425, a Mucoromycotan Fungus Associated with Burkholderiaceae-Related Endosymbiotic Bacteria.</title>
        <authorList>
            <person name="Herlambang A."/>
            <person name="Guo Y."/>
            <person name="Takashima Y."/>
            <person name="Narisawa K."/>
            <person name="Ohta H."/>
            <person name="Nishizawa T."/>
        </authorList>
    </citation>
    <scope>NUCLEOTIDE SEQUENCE</scope>
    <source>
        <strain evidence="10">E1425</strain>
    </source>
</reference>
<feature type="domain" description="P-type" evidence="9">
    <location>
        <begin position="15"/>
        <end position="57"/>
    </location>
</feature>
<dbReference type="Gene3D" id="2.60.40.1760">
    <property type="entry name" value="glycosyl hydrolase (family 31)"/>
    <property type="match status" value="1"/>
</dbReference>
<keyword evidence="11" id="KW-1185">Reference proteome</keyword>
<dbReference type="CDD" id="cd14752">
    <property type="entry name" value="GH31_N"/>
    <property type="match status" value="1"/>
</dbReference>
<dbReference type="Gene3D" id="2.60.40.1180">
    <property type="entry name" value="Golgi alpha-mannosidase II"/>
    <property type="match status" value="2"/>
</dbReference>
<organism evidence="10 11">
    <name type="scientific">Entomortierella parvispora</name>
    <dbReference type="NCBI Taxonomy" id="205924"/>
    <lineage>
        <taxon>Eukaryota</taxon>
        <taxon>Fungi</taxon>
        <taxon>Fungi incertae sedis</taxon>
        <taxon>Mucoromycota</taxon>
        <taxon>Mortierellomycotina</taxon>
        <taxon>Mortierellomycetes</taxon>
        <taxon>Mortierellales</taxon>
        <taxon>Mortierellaceae</taxon>
        <taxon>Entomortierella</taxon>
    </lineage>
</organism>
<dbReference type="SMART" id="SM00018">
    <property type="entry name" value="PD"/>
    <property type="match status" value="2"/>
</dbReference>
<evidence type="ECO:0000256" key="3">
    <source>
        <dbReference type="ARBA" id="ARBA00023136"/>
    </source>
</evidence>
<protein>
    <recommendedName>
        <fullName evidence="6">Maltase</fullName>
    </recommendedName>
</protein>
<keyword evidence="5" id="KW-0325">Glycoprotein</keyword>
<proteinExistence type="inferred from homology"/>
<dbReference type="SUPFAM" id="SSF51445">
    <property type="entry name" value="(Trans)glycosidases"/>
    <property type="match status" value="1"/>
</dbReference>
<dbReference type="Pfam" id="PF00088">
    <property type="entry name" value="Trefoil"/>
    <property type="match status" value="2"/>
</dbReference>
<reference evidence="10" key="1">
    <citation type="submission" date="2021-11" db="EMBL/GenBank/DDBJ databases">
        <authorList>
            <person name="Herlambang A."/>
            <person name="Guo Y."/>
            <person name="Takashima Y."/>
            <person name="Nishizawa T."/>
        </authorList>
    </citation>
    <scope>NUCLEOTIDE SEQUENCE</scope>
    <source>
        <strain evidence="10">E1425</strain>
    </source>
</reference>
<dbReference type="CDD" id="cd00111">
    <property type="entry name" value="Trefoil"/>
    <property type="match status" value="2"/>
</dbReference>
<keyword evidence="3" id="KW-0472">Membrane</keyword>
<dbReference type="InterPro" id="IPR025887">
    <property type="entry name" value="Glyco_hydro_31_N_dom"/>
</dbReference>
<evidence type="ECO:0000256" key="5">
    <source>
        <dbReference type="ARBA" id="ARBA00023180"/>
    </source>
</evidence>
<evidence type="ECO:0000256" key="7">
    <source>
        <dbReference type="PROSITE-ProRule" id="PRU00779"/>
    </source>
</evidence>
<evidence type="ECO:0000313" key="11">
    <source>
        <dbReference type="Proteomes" id="UP000827284"/>
    </source>
</evidence>
<evidence type="ECO:0000256" key="1">
    <source>
        <dbReference type="ARBA" id="ARBA00004370"/>
    </source>
</evidence>
<comment type="subcellular location">
    <subcellularLocation>
        <location evidence="1">Membrane</location>
    </subcellularLocation>
</comment>
<dbReference type="PANTHER" id="PTHR22762:SF133">
    <property type="entry name" value="P-TYPE DOMAIN-CONTAINING PROTEIN"/>
    <property type="match status" value="1"/>
</dbReference>
<dbReference type="EMBL" id="BQFW01000011">
    <property type="protein sequence ID" value="GJJ75499.1"/>
    <property type="molecule type" value="Genomic_DNA"/>
</dbReference>
<dbReference type="Gene3D" id="3.20.20.80">
    <property type="entry name" value="Glycosidases"/>
    <property type="match status" value="1"/>
</dbReference>
<dbReference type="InterPro" id="IPR013780">
    <property type="entry name" value="Glyco_hydro_b"/>
</dbReference>
<evidence type="ECO:0000313" key="10">
    <source>
        <dbReference type="EMBL" id="GJJ75499.1"/>
    </source>
</evidence>
<dbReference type="SUPFAM" id="SSF74650">
    <property type="entry name" value="Galactose mutarotase-like"/>
    <property type="match status" value="1"/>
</dbReference>
<dbReference type="OrthoDB" id="5839090at2759"/>
<dbReference type="InterPro" id="IPR044913">
    <property type="entry name" value="P_trefoil_dom_sf"/>
</dbReference>
<dbReference type="InterPro" id="IPR011013">
    <property type="entry name" value="Gal_mutarotase_sf_dom"/>
</dbReference>
<dbReference type="GO" id="GO:0005975">
    <property type="term" value="P:carbohydrate metabolic process"/>
    <property type="evidence" value="ECO:0007669"/>
    <property type="project" value="InterPro"/>
</dbReference>
<dbReference type="Proteomes" id="UP000827284">
    <property type="component" value="Unassembled WGS sequence"/>
</dbReference>
<dbReference type="InterPro" id="IPR017853">
    <property type="entry name" value="GH"/>
</dbReference>
<feature type="disulfide bond" evidence="7">
    <location>
        <begin position="36"/>
        <end position="53"/>
    </location>
</feature>
<feature type="disulfide bond" evidence="7">
    <location>
        <begin position="63"/>
        <end position="89"/>
    </location>
</feature>
<evidence type="ECO:0000256" key="8">
    <source>
        <dbReference type="RuleBase" id="RU361185"/>
    </source>
</evidence>
<feature type="disulfide bond" evidence="7">
    <location>
        <begin position="73"/>
        <end position="88"/>
    </location>
</feature>
<keyword evidence="8" id="KW-0326">Glycosidase</keyword>
<comment type="caution">
    <text evidence="7">Lacks conserved residue(s) required for the propagation of feature annotation.</text>
</comment>
<evidence type="ECO:0000256" key="4">
    <source>
        <dbReference type="ARBA" id="ARBA00023157"/>
    </source>
</evidence>
<accession>A0A9P3HEZ7</accession>
<evidence type="ECO:0000256" key="6">
    <source>
        <dbReference type="ARBA" id="ARBA00041343"/>
    </source>
</evidence>
<dbReference type="GO" id="GO:0016020">
    <property type="term" value="C:membrane"/>
    <property type="evidence" value="ECO:0007669"/>
    <property type="project" value="UniProtKB-SubCell"/>
</dbReference>
<dbReference type="InterPro" id="IPR000519">
    <property type="entry name" value="P_trefoil_dom"/>
</dbReference>
<dbReference type="PROSITE" id="PS51448">
    <property type="entry name" value="P_TREFOIL_2"/>
    <property type="match status" value="2"/>
</dbReference>
<dbReference type="Pfam" id="PF01055">
    <property type="entry name" value="Glyco_hydro_31_2nd"/>
    <property type="match status" value="1"/>
</dbReference>
<dbReference type="PANTHER" id="PTHR22762">
    <property type="entry name" value="ALPHA-GLUCOSIDASE"/>
    <property type="match status" value="1"/>
</dbReference>
<gene>
    <name evidence="10" type="ORF">EMPS_07857</name>
</gene>
<name>A0A9P3HEZ7_9FUNG</name>
<dbReference type="Pfam" id="PF21365">
    <property type="entry name" value="Glyco_hydro_31_3rd"/>
    <property type="match status" value="1"/>
</dbReference>
<comment type="caution">
    <text evidence="10">The sequence shown here is derived from an EMBL/GenBank/DDBJ whole genome shotgun (WGS) entry which is preliminary data.</text>
</comment>
<dbReference type="AlphaFoldDB" id="A0A9P3HEZ7"/>